<comment type="similarity">
    <text evidence="1">Belongs to the DNA polymerase type-Y family.</text>
</comment>
<keyword evidence="2" id="KW-0227">DNA damage</keyword>
<evidence type="ECO:0000256" key="5">
    <source>
        <dbReference type="ARBA" id="ARBA00023236"/>
    </source>
</evidence>
<keyword evidence="5" id="KW-0742">SOS response</keyword>
<dbReference type="CDD" id="cd01700">
    <property type="entry name" value="PolY_Pol_V_umuC"/>
    <property type="match status" value="1"/>
</dbReference>
<dbReference type="Pfam" id="PF11799">
    <property type="entry name" value="IMS_C"/>
    <property type="match status" value="1"/>
</dbReference>
<evidence type="ECO:0000256" key="3">
    <source>
        <dbReference type="ARBA" id="ARBA00023199"/>
    </source>
</evidence>
<evidence type="ECO:0000313" key="8">
    <source>
        <dbReference type="Proteomes" id="UP000715965"/>
    </source>
</evidence>
<dbReference type="InterPro" id="IPR043502">
    <property type="entry name" value="DNA/RNA_pol_sf"/>
</dbReference>
<evidence type="ECO:0000256" key="1">
    <source>
        <dbReference type="ARBA" id="ARBA00010945"/>
    </source>
</evidence>
<sequence length="436" mass="47518">MYALLDGNNFYVSCERVFRPSLRGRPVIVLSNNDGCAIARSNEAKALGIAMAEPWHQVRQRLGDAGVVALSANFTLYGDMSSRMMSLAAGLGPAQEIYSIDECFVDLGGLRGDLRARAQRLRERIHQWIGVPSCVGIAPTKTLAKLANHIAKDAERRPGHSYPAGLAGVCDLGTLPPSDLDALLALTDVGEVWGIGRRLGAQLREAGVANVLQLRALDPALARRRWSVVVERTVRELQGQPCVALDDQPGPRKEVSCTRAFGVAVDTLAPLEEAVSEYASRAAFKLREDGSAAAQVLTFIHTNPFRRWEKQYSRAATVPLRRPSAETGPIVQAALRGLRQVWKPGFRIHKAGVILLDLQDAAVQQGELALEAEPGGRPRERLAQALDQINDRWGRGTLQVASAGLGGEARSWTMKQQWRTPHYTTSWDDLPVAHAG</sequence>
<dbReference type="Pfam" id="PF13438">
    <property type="entry name" value="DUF4113"/>
    <property type="match status" value="1"/>
</dbReference>
<protein>
    <submittedName>
        <fullName evidence="7">Y-family DNA polymerase</fullName>
    </submittedName>
</protein>
<keyword evidence="8" id="KW-1185">Reference proteome</keyword>
<reference evidence="7 8" key="1">
    <citation type="submission" date="2020-10" db="EMBL/GenBank/DDBJ databases">
        <title>Draft genome of Ramlibacter aquaticus LMG 30558.</title>
        <authorList>
            <person name="Props R."/>
        </authorList>
    </citation>
    <scope>NUCLEOTIDE SEQUENCE [LARGE SCALE GENOMIC DNA]</scope>
    <source>
        <strain evidence="7 8">LMG 30558</strain>
    </source>
</reference>
<accession>A0ABR9SF12</accession>
<dbReference type="InterPro" id="IPR025188">
    <property type="entry name" value="DUF4113"/>
</dbReference>
<dbReference type="Gene3D" id="3.40.1170.60">
    <property type="match status" value="1"/>
</dbReference>
<gene>
    <name evidence="7" type="ORF">IM725_10290</name>
</gene>
<dbReference type="Proteomes" id="UP000715965">
    <property type="component" value="Unassembled WGS sequence"/>
</dbReference>
<evidence type="ECO:0000259" key="6">
    <source>
        <dbReference type="PROSITE" id="PS50173"/>
    </source>
</evidence>
<keyword evidence="3" id="KW-0741">SOS mutagenesis</keyword>
<dbReference type="SUPFAM" id="SSF56672">
    <property type="entry name" value="DNA/RNA polymerases"/>
    <property type="match status" value="1"/>
</dbReference>
<comment type="caution">
    <text evidence="7">The sequence shown here is derived from an EMBL/GenBank/DDBJ whole genome shotgun (WGS) entry which is preliminary data.</text>
</comment>
<proteinExistence type="inferred from homology"/>
<dbReference type="EMBL" id="JADDOJ010000035">
    <property type="protein sequence ID" value="MBE7940958.1"/>
    <property type="molecule type" value="Genomic_DNA"/>
</dbReference>
<dbReference type="RefSeq" id="WP_193780498.1">
    <property type="nucleotide sequence ID" value="NZ_JADDOJ010000035.1"/>
</dbReference>
<dbReference type="Pfam" id="PF00817">
    <property type="entry name" value="IMS"/>
    <property type="match status" value="1"/>
</dbReference>
<evidence type="ECO:0000256" key="2">
    <source>
        <dbReference type="ARBA" id="ARBA00022763"/>
    </source>
</evidence>
<dbReference type="Gene3D" id="3.30.70.270">
    <property type="match status" value="1"/>
</dbReference>
<dbReference type="InterPro" id="IPR050116">
    <property type="entry name" value="DNA_polymerase-Y"/>
</dbReference>
<dbReference type="PROSITE" id="PS50173">
    <property type="entry name" value="UMUC"/>
    <property type="match status" value="1"/>
</dbReference>
<evidence type="ECO:0000313" key="7">
    <source>
        <dbReference type="EMBL" id="MBE7940958.1"/>
    </source>
</evidence>
<feature type="domain" description="UmuC" evidence="6">
    <location>
        <begin position="2"/>
        <end position="196"/>
    </location>
</feature>
<evidence type="ECO:0000256" key="4">
    <source>
        <dbReference type="ARBA" id="ARBA00023204"/>
    </source>
</evidence>
<dbReference type="PANTHER" id="PTHR11076">
    <property type="entry name" value="DNA REPAIR POLYMERASE UMUC / TRANSFERASE FAMILY MEMBER"/>
    <property type="match status" value="1"/>
</dbReference>
<dbReference type="InterPro" id="IPR017961">
    <property type="entry name" value="DNA_pol_Y-fam_little_finger"/>
</dbReference>
<name>A0ABR9SF12_9BURK</name>
<dbReference type="InterPro" id="IPR001126">
    <property type="entry name" value="UmuC"/>
</dbReference>
<dbReference type="InterPro" id="IPR043128">
    <property type="entry name" value="Rev_trsase/Diguanyl_cyclase"/>
</dbReference>
<keyword evidence="4" id="KW-0234">DNA repair</keyword>
<organism evidence="7 8">
    <name type="scientific">Ramlibacter aquaticus</name>
    <dbReference type="NCBI Taxonomy" id="2780094"/>
    <lineage>
        <taxon>Bacteria</taxon>
        <taxon>Pseudomonadati</taxon>
        <taxon>Pseudomonadota</taxon>
        <taxon>Betaproteobacteria</taxon>
        <taxon>Burkholderiales</taxon>
        <taxon>Comamonadaceae</taxon>
        <taxon>Ramlibacter</taxon>
    </lineage>
</organism>
<dbReference type="PANTHER" id="PTHR11076:SF34">
    <property type="entry name" value="PROTEIN UMUC"/>
    <property type="match status" value="1"/>
</dbReference>